<dbReference type="InterPro" id="IPR015353">
    <property type="entry name" value="Rubisco_LSMT_subst-bd"/>
</dbReference>
<dbReference type="PANTHER" id="PTHR13271">
    <property type="entry name" value="UNCHARACTERIZED PUTATIVE METHYLTRANSFERASE"/>
    <property type="match status" value="1"/>
</dbReference>
<accession>A0A3R7DHX9</accession>
<dbReference type="SUPFAM" id="SSF82199">
    <property type="entry name" value="SET domain"/>
    <property type="match status" value="1"/>
</dbReference>
<dbReference type="Pfam" id="PF09273">
    <property type="entry name" value="Rubis-subs-bind"/>
    <property type="match status" value="1"/>
</dbReference>
<dbReference type="EC" id="2.1.1.85" evidence="4"/>
<feature type="domain" description="Rubisco LSMT substrate-binding" evidence="5">
    <location>
        <begin position="581"/>
        <end position="706"/>
    </location>
</feature>
<dbReference type="AlphaFoldDB" id="A0A3R7DHX9"/>
<dbReference type="PANTHER" id="PTHR13271:SF47">
    <property type="entry name" value="ACTIN-HISTIDINE N-METHYLTRANSFERASE"/>
    <property type="match status" value="1"/>
</dbReference>
<reference evidence="6 7" key="1">
    <citation type="journal article" date="2018" name="Biotechnol. Adv.">
        <title>Improved genomic resources and new bioinformatic workflow for the carcinogenic parasite Clonorchis sinensis: Biotechnological implications.</title>
        <authorList>
            <person name="Wang D."/>
            <person name="Korhonen P.K."/>
            <person name="Gasser R.B."/>
            <person name="Young N.D."/>
        </authorList>
    </citation>
    <scope>NUCLEOTIDE SEQUENCE [LARGE SCALE GENOMIC DNA]</scope>
    <source>
        <strain evidence="6">Cs-k2</strain>
    </source>
</reference>
<dbReference type="Gene3D" id="3.90.1420.10">
    <property type="entry name" value="Rubisco LSMT, substrate-binding domain"/>
    <property type="match status" value="1"/>
</dbReference>
<dbReference type="Gene3D" id="3.90.1410.10">
    <property type="entry name" value="set domain protein methyltransferase, domain 1"/>
    <property type="match status" value="1"/>
</dbReference>
<dbReference type="PROSITE" id="PS51565">
    <property type="entry name" value="SAM_MT85_SETD3"/>
    <property type="match status" value="1"/>
</dbReference>
<dbReference type="OrthoDB" id="441812at2759"/>
<sequence length="741" mass="83604">MTSTLPDESHRGHYQQVSSQVRILPPGDLGRYQPLHIPPQQPLEHQRCVAGSEWRLMGRKAKAMEEAKITVPVHSLFSLNSVAGRWEPVVIKQVPKFGMVQQLGREFTHRKVRGLGNLAVSQPSCFLRVAWQLGTERVLQLNGYFGGQMESVVRTRPLPLDFPCLGLGNLAVSQPSCFLREAWQLGTGRMLQLNSFFMSDVLQLNHLRHWCITAYLDDFLYAPFSHLTAHFFLEPYPRVSMVTPCQCIGPRNFSKSVKRKSDLIAKDLLEICLGTTVTAVNARDVFLKLYSLSEDLINVQSKFCSLRLLDTQHTDRIEAINRFLVLHKDHIHQPVFSHFFTDFGPGLCAESDIQENACVLRIPVNLMLDVTTGCSKEFSKFVKRDPICSAMENVALSLRLLHELSLSSESNYCSYIYALPTCYHTFMYMKPEDLCHLRGSKTLELVVSNFQSVCRQYAYFLSHLHGSGLPFEKCFCFEDYRWAVSTIMSRNNLIPKEKGGAVAMCLVPIWDLINHKLGQVTTDFDPESGELIFYSMEFTPKNTQILMDYGKRTSAEFLMFSGFVPATNPHNNVRIVLGVSKSDQLSSKREQLLELIALQSPLILHITGDLSSLSDAIAFARVFVMDSDQLDAHLSMTTSALHALRTSPLCPGDPIDDQAIAFLIMRFELLVSAYGPMVSEDEVGYENLTPIQRYCERLRVQEVQILRSCIECLHVTHIVADTATTAKLVSHPDLNPTSALI</sequence>
<keyword evidence="3 4" id="KW-0949">S-adenosyl-L-methionine</keyword>
<dbReference type="SUPFAM" id="SSF81822">
    <property type="entry name" value="RuBisCo LSMT C-terminal, substrate-binding domain"/>
    <property type="match status" value="1"/>
</dbReference>
<keyword evidence="1 4" id="KW-0489">Methyltransferase</keyword>
<dbReference type="InParanoid" id="A0A3R7DHX9"/>
<evidence type="ECO:0000256" key="4">
    <source>
        <dbReference type="PROSITE-ProRule" id="PRU00898"/>
    </source>
</evidence>
<reference evidence="6 7" key="2">
    <citation type="journal article" date="2021" name="Genomics">
        <title>High-quality reference genome for Clonorchis sinensis.</title>
        <authorList>
            <person name="Young N.D."/>
            <person name="Stroehlein A.J."/>
            <person name="Kinkar L."/>
            <person name="Wang T."/>
            <person name="Sohn W.M."/>
            <person name="Chang B.C.H."/>
            <person name="Kaur P."/>
            <person name="Weisz D."/>
            <person name="Dudchenko O."/>
            <person name="Aiden E.L."/>
            <person name="Korhonen P.K."/>
            <person name="Gasser R.B."/>
        </authorList>
    </citation>
    <scope>NUCLEOTIDE SEQUENCE [LARGE SCALE GENOMIC DNA]</scope>
    <source>
        <strain evidence="6">Cs-k2</strain>
    </source>
</reference>
<dbReference type="InterPro" id="IPR025785">
    <property type="entry name" value="SETD3"/>
</dbReference>
<dbReference type="GO" id="GO:0018064">
    <property type="term" value="F:protein-L-histidine N-tele-methyltransferase activity"/>
    <property type="evidence" value="ECO:0007669"/>
    <property type="project" value="UniProtKB-EC"/>
</dbReference>
<evidence type="ECO:0000256" key="1">
    <source>
        <dbReference type="ARBA" id="ARBA00022603"/>
    </source>
</evidence>
<dbReference type="InterPro" id="IPR050600">
    <property type="entry name" value="SETD3_SETD6_MTase"/>
</dbReference>
<comment type="caution">
    <text evidence="6">The sequence shown here is derived from an EMBL/GenBank/DDBJ whole genome shotgun (WGS) entry which is preliminary data.</text>
</comment>
<dbReference type="InterPro" id="IPR044428">
    <property type="entry name" value="SETD3_SET"/>
</dbReference>
<dbReference type="STRING" id="79923.A0A3R7DHX9"/>
<dbReference type="EMBL" id="NIRI02000042">
    <property type="protein sequence ID" value="KAG5450389.1"/>
    <property type="molecule type" value="Genomic_DNA"/>
</dbReference>
<evidence type="ECO:0000256" key="2">
    <source>
        <dbReference type="ARBA" id="ARBA00022679"/>
    </source>
</evidence>
<gene>
    <name evidence="6" type="ORF">CSKR_110409</name>
</gene>
<dbReference type="CDD" id="cd19176">
    <property type="entry name" value="SET_SETD3"/>
    <property type="match status" value="1"/>
</dbReference>
<keyword evidence="7" id="KW-1185">Reference proteome</keyword>
<name>A0A3R7DHX9_CLOSI</name>
<evidence type="ECO:0000256" key="3">
    <source>
        <dbReference type="ARBA" id="ARBA00022691"/>
    </source>
</evidence>
<evidence type="ECO:0000313" key="6">
    <source>
        <dbReference type="EMBL" id="KAG5450389.1"/>
    </source>
</evidence>
<comment type="catalytic activity">
    <reaction evidence="4">
        <text>L-histidyl-[protein] + S-adenosyl-L-methionine = N(tele)-methyl-L-histidyl-[protein] + S-adenosyl-L-homocysteine + H(+)</text>
        <dbReference type="Rhea" id="RHEA:19369"/>
        <dbReference type="Rhea" id="RHEA-COMP:9745"/>
        <dbReference type="Rhea" id="RHEA-COMP:11600"/>
        <dbReference type="ChEBI" id="CHEBI:15378"/>
        <dbReference type="ChEBI" id="CHEBI:16367"/>
        <dbReference type="ChEBI" id="CHEBI:29979"/>
        <dbReference type="ChEBI" id="CHEBI:57856"/>
        <dbReference type="ChEBI" id="CHEBI:59789"/>
        <dbReference type="EC" id="2.1.1.85"/>
    </reaction>
</comment>
<dbReference type="GO" id="GO:0032259">
    <property type="term" value="P:methylation"/>
    <property type="evidence" value="ECO:0007669"/>
    <property type="project" value="UniProtKB-KW"/>
</dbReference>
<comment type="similarity">
    <text evidence="4">Belongs to the class V-like SAM-binding methyltransferase superfamily. SETD3 actin-histidine methyltransferase family.</text>
</comment>
<dbReference type="InterPro" id="IPR046341">
    <property type="entry name" value="SET_dom_sf"/>
</dbReference>
<organism evidence="6 7">
    <name type="scientific">Clonorchis sinensis</name>
    <name type="common">Chinese liver fluke</name>
    <dbReference type="NCBI Taxonomy" id="79923"/>
    <lineage>
        <taxon>Eukaryota</taxon>
        <taxon>Metazoa</taxon>
        <taxon>Spiralia</taxon>
        <taxon>Lophotrochozoa</taxon>
        <taxon>Platyhelminthes</taxon>
        <taxon>Trematoda</taxon>
        <taxon>Digenea</taxon>
        <taxon>Opisthorchiida</taxon>
        <taxon>Opisthorchiata</taxon>
        <taxon>Opisthorchiidae</taxon>
        <taxon>Clonorchis</taxon>
    </lineage>
</organism>
<evidence type="ECO:0000259" key="5">
    <source>
        <dbReference type="Pfam" id="PF09273"/>
    </source>
</evidence>
<evidence type="ECO:0000313" key="7">
    <source>
        <dbReference type="Proteomes" id="UP000286415"/>
    </source>
</evidence>
<keyword evidence="2 4" id="KW-0808">Transferase</keyword>
<protein>
    <recommendedName>
        <fullName evidence="4">protein-histidine N-methyltransferase</fullName>
        <ecNumber evidence="4">2.1.1.85</ecNumber>
    </recommendedName>
</protein>
<proteinExistence type="inferred from homology"/>
<dbReference type="GO" id="GO:0016279">
    <property type="term" value="F:protein-lysine N-methyltransferase activity"/>
    <property type="evidence" value="ECO:0007669"/>
    <property type="project" value="TreeGrafter"/>
</dbReference>
<dbReference type="Proteomes" id="UP000286415">
    <property type="component" value="Unassembled WGS sequence"/>
</dbReference>
<dbReference type="InterPro" id="IPR036464">
    <property type="entry name" value="Rubisco_LSMT_subst-bd_sf"/>
</dbReference>